<gene>
    <name evidence="5" type="ORF">AFUS01_LOCUS33344</name>
</gene>
<protein>
    <recommendedName>
        <fullName evidence="7">UDP-glycosyltransferase</fullName>
    </recommendedName>
</protein>
<evidence type="ECO:0000313" key="5">
    <source>
        <dbReference type="EMBL" id="CAG7823108.1"/>
    </source>
</evidence>
<dbReference type="Pfam" id="PF00201">
    <property type="entry name" value="UDPGT"/>
    <property type="match status" value="1"/>
</dbReference>
<dbReference type="InterPro" id="IPR002213">
    <property type="entry name" value="UDP_glucos_trans"/>
</dbReference>
<name>A0A8J2PHC1_9HEXA</name>
<evidence type="ECO:0000256" key="4">
    <source>
        <dbReference type="SAM" id="Phobius"/>
    </source>
</evidence>
<sequence>MPDVVQVGGVQCRRGKPLPEELEEFVAGSKEDILAHANTKLFITHGGLLSTQEAIYHGVPMVGMPLYFDQDLNINRYVESEIAVFVEILNMKERDLSDAIELVLNNHKYTDNIKAWSTLFRDRPQSAVETAVFWSEYVMRHKGAPQLRSISRKLNFFQYHSLDVAAFLLILLAGGFCLIAWGLKKLVWKLFGSSCKINQKKLQ</sequence>
<proteinExistence type="inferred from homology"/>
<keyword evidence="4" id="KW-0812">Transmembrane</keyword>
<evidence type="ECO:0008006" key="7">
    <source>
        <dbReference type="Google" id="ProtNLM"/>
    </source>
</evidence>
<accession>A0A8J2PHC1</accession>
<keyword evidence="6" id="KW-1185">Reference proteome</keyword>
<comment type="caution">
    <text evidence="5">The sequence shown here is derived from an EMBL/GenBank/DDBJ whole genome shotgun (WGS) entry which is preliminary data.</text>
</comment>
<evidence type="ECO:0000256" key="2">
    <source>
        <dbReference type="ARBA" id="ARBA00022676"/>
    </source>
</evidence>
<keyword evidence="2" id="KW-0328">Glycosyltransferase</keyword>
<reference evidence="5" key="1">
    <citation type="submission" date="2021-06" db="EMBL/GenBank/DDBJ databases">
        <authorList>
            <person name="Hodson N. C."/>
            <person name="Mongue J. A."/>
            <person name="Jaron S. K."/>
        </authorList>
    </citation>
    <scope>NUCLEOTIDE SEQUENCE</scope>
</reference>
<evidence type="ECO:0000256" key="3">
    <source>
        <dbReference type="ARBA" id="ARBA00022679"/>
    </source>
</evidence>
<evidence type="ECO:0000256" key="1">
    <source>
        <dbReference type="ARBA" id="ARBA00009995"/>
    </source>
</evidence>
<comment type="similarity">
    <text evidence="1">Belongs to the UDP-glycosyltransferase family.</text>
</comment>
<evidence type="ECO:0000313" key="6">
    <source>
        <dbReference type="Proteomes" id="UP000708208"/>
    </source>
</evidence>
<dbReference type="GO" id="GO:0008194">
    <property type="term" value="F:UDP-glycosyltransferase activity"/>
    <property type="evidence" value="ECO:0007669"/>
    <property type="project" value="InterPro"/>
</dbReference>
<dbReference type="Proteomes" id="UP000708208">
    <property type="component" value="Unassembled WGS sequence"/>
</dbReference>
<dbReference type="EMBL" id="CAJVCH010528406">
    <property type="protein sequence ID" value="CAG7823108.1"/>
    <property type="molecule type" value="Genomic_DNA"/>
</dbReference>
<feature type="transmembrane region" description="Helical" evidence="4">
    <location>
        <begin position="162"/>
        <end position="183"/>
    </location>
</feature>
<keyword evidence="3" id="KW-0808">Transferase</keyword>
<keyword evidence="4" id="KW-0472">Membrane</keyword>
<dbReference type="OrthoDB" id="5835829at2759"/>
<dbReference type="PANTHER" id="PTHR48043">
    <property type="entry name" value="EG:EG0003.4 PROTEIN-RELATED"/>
    <property type="match status" value="1"/>
</dbReference>
<dbReference type="InterPro" id="IPR050271">
    <property type="entry name" value="UDP-glycosyltransferase"/>
</dbReference>
<keyword evidence="4" id="KW-1133">Transmembrane helix</keyword>
<dbReference type="PANTHER" id="PTHR48043:SF159">
    <property type="entry name" value="EG:EG0003.4 PROTEIN-RELATED"/>
    <property type="match status" value="1"/>
</dbReference>
<dbReference type="AlphaFoldDB" id="A0A8J2PHC1"/>
<organism evidence="5 6">
    <name type="scientific">Allacma fusca</name>
    <dbReference type="NCBI Taxonomy" id="39272"/>
    <lineage>
        <taxon>Eukaryota</taxon>
        <taxon>Metazoa</taxon>
        <taxon>Ecdysozoa</taxon>
        <taxon>Arthropoda</taxon>
        <taxon>Hexapoda</taxon>
        <taxon>Collembola</taxon>
        <taxon>Symphypleona</taxon>
        <taxon>Sminthuridae</taxon>
        <taxon>Allacma</taxon>
    </lineage>
</organism>